<proteinExistence type="predicted"/>
<dbReference type="EMBL" id="CAJVPW010001204">
    <property type="protein sequence ID" value="CAG8477807.1"/>
    <property type="molecule type" value="Genomic_DNA"/>
</dbReference>
<evidence type="ECO:0000313" key="2">
    <source>
        <dbReference type="Proteomes" id="UP000789366"/>
    </source>
</evidence>
<name>A0ACA9KL18_9GLOM</name>
<comment type="caution">
    <text evidence="1">The sequence shown here is derived from an EMBL/GenBank/DDBJ whole genome shotgun (WGS) entry which is preliminary data.</text>
</comment>
<accession>A0ACA9KL18</accession>
<sequence>MSQDQNDHSQDTNNKSTIFMDNVKDYSKGVAYAVGKGVDIVSPYIPLFDIAVKLIKEIIDIYDATQFNRNTCERLMERRKKDFESLEEDIEEMKKILIYTQDVIFDKIKEVEQEVLLMKSQSGDKTVFKPTKIETDQLHICDQSDKRIKRIYKHIDIECKPIDLSKDLTKSYEPKIANFDIAREFNDMSKEIPDLKVLRWMAFEKMEGKTYDTKCEIF</sequence>
<protein>
    <submittedName>
        <fullName evidence="1">307_t:CDS:1</fullName>
    </submittedName>
</protein>
<dbReference type="Proteomes" id="UP000789366">
    <property type="component" value="Unassembled WGS sequence"/>
</dbReference>
<gene>
    <name evidence="1" type="ORF">SPELUC_LOCUS1990</name>
</gene>
<keyword evidence="2" id="KW-1185">Reference proteome</keyword>
<organism evidence="1 2">
    <name type="scientific">Cetraspora pellucida</name>
    <dbReference type="NCBI Taxonomy" id="1433469"/>
    <lineage>
        <taxon>Eukaryota</taxon>
        <taxon>Fungi</taxon>
        <taxon>Fungi incertae sedis</taxon>
        <taxon>Mucoromycota</taxon>
        <taxon>Glomeromycotina</taxon>
        <taxon>Glomeromycetes</taxon>
        <taxon>Diversisporales</taxon>
        <taxon>Gigasporaceae</taxon>
        <taxon>Cetraspora</taxon>
    </lineage>
</organism>
<feature type="non-terminal residue" evidence="1">
    <location>
        <position position="1"/>
    </location>
</feature>
<feature type="non-terminal residue" evidence="1">
    <location>
        <position position="218"/>
    </location>
</feature>
<reference evidence="1" key="1">
    <citation type="submission" date="2021-06" db="EMBL/GenBank/DDBJ databases">
        <authorList>
            <person name="Kallberg Y."/>
            <person name="Tangrot J."/>
            <person name="Rosling A."/>
        </authorList>
    </citation>
    <scope>NUCLEOTIDE SEQUENCE</scope>
    <source>
        <strain evidence="1">28 12/20/2015</strain>
    </source>
</reference>
<evidence type="ECO:0000313" key="1">
    <source>
        <dbReference type="EMBL" id="CAG8477807.1"/>
    </source>
</evidence>